<proteinExistence type="predicted"/>
<name>A0ACB6QKE7_9PLEO</name>
<dbReference type="Proteomes" id="UP000799755">
    <property type="component" value="Unassembled WGS sequence"/>
</dbReference>
<organism evidence="1 2">
    <name type="scientific">Lindgomyces ingoldianus</name>
    <dbReference type="NCBI Taxonomy" id="673940"/>
    <lineage>
        <taxon>Eukaryota</taxon>
        <taxon>Fungi</taxon>
        <taxon>Dikarya</taxon>
        <taxon>Ascomycota</taxon>
        <taxon>Pezizomycotina</taxon>
        <taxon>Dothideomycetes</taxon>
        <taxon>Pleosporomycetidae</taxon>
        <taxon>Pleosporales</taxon>
        <taxon>Lindgomycetaceae</taxon>
        <taxon>Lindgomyces</taxon>
    </lineage>
</organism>
<evidence type="ECO:0000313" key="1">
    <source>
        <dbReference type="EMBL" id="KAF2467489.1"/>
    </source>
</evidence>
<reference evidence="1" key="1">
    <citation type="journal article" date="2020" name="Stud. Mycol.">
        <title>101 Dothideomycetes genomes: a test case for predicting lifestyles and emergence of pathogens.</title>
        <authorList>
            <person name="Haridas S."/>
            <person name="Albert R."/>
            <person name="Binder M."/>
            <person name="Bloem J."/>
            <person name="Labutti K."/>
            <person name="Salamov A."/>
            <person name="Andreopoulos B."/>
            <person name="Baker S."/>
            <person name="Barry K."/>
            <person name="Bills G."/>
            <person name="Bluhm B."/>
            <person name="Cannon C."/>
            <person name="Castanera R."/>
            <person name="Culley D."/>
            <person name="Daum C."/>
            <person name="Ezra D."/>
            <person name="Gonzalez J."/>
            <person name="Henrissat B."/>
            <person name="Kuo A."/>
            <person name="Liang C."/>
            <person name="Lipzen A."/>
            <person name="Lutzoni F."/>
            <person name="Magnuson J."/>
            <person name="Mondo S."/>
            <person name="Nolan M."/>
            <person name="Ohm R."/>
            <person name="Pangilinan J."/>
            <person name="Park H.-J."/>
            <person name="Ramirez L."/>
            <person name="Alfaro M."/>
            <person name="Sun H."/>
            <person name="Tritt A."/>
            <person name="Yoshinaga Y."/>
            <person name="Zwiers L.-H."/>
            <person name="Turgeon B."/>
            <person name="Goodwin S."/>
            <person name="Spatafora J."/>
            <person name="Crous P."/>
            <person name="Grigoriev I."/>
        </authorList>
    </citation>
    <scope>NUCLEOTIDE SEQUENCE</scope>
    <source>
        <strain evidence="1">ATCC 200398</strain>
    </source>
</reference>
<gene>
    <name evidence="1" type="ORF">BDR25DRAFT_358606</name>
</gene>
<sequence length="519" mass="57835">MADQASVIRKQIYPLQRLHLCQEPGIPSCFDNEPMSVRHGCIARSIIAHAYRLTDDSAPTARLRLLGYKKLWFRTARSVSIALSTIILWYTILKPTTEKIHQSMAASNKHTSNLTSMFDQAGMRPFAGHTLPENAQDKFFFMPWDQYMSMPEEYLSSLSMFPDAGNIGAHHDDTGLIADMLQSYAEVSCTPAAEPNSTQGVQSVSDLSLPLDTEGPPKKDVVMVLQAAGNKEACLSNSQKLEPNGDRECGARRQVATNDTLLELSLGETDQLIDKATSPEEKQALQKQKRRTQNKLNAEIEWAGLERKIGALLTRQSELEEQVLLLERQTSMLSLQNDILMQENTGLVVRYASQSGQMQITCHVSTKGAIKKEPESRNWVESVKRHIFWNLYFMADWAVIDAPNATMNATAVVQLGSGLTANSVIQHSTLHSELAAVNPDSFGRRNHFRNHAENDLCHSGCSVVWRLCLIFSLSSTKRQLVSSIHFISYAQSTPHEATSSFLESLAVFKDEEPPGKVLM</sequence>
<protein>
    <submittedName>
        <fullName evidence="1">Uncharacterized protein</fullName>
    </submittedName>
</protein>
<dbReference type="EMBL" id="MU003520">
    <property type="protein sequence ID" value="KAF2467489.1"/>
    <property type="molecule type" value="Genomic_DNA"/>
</dbReference>
<comment type="caution">
    <text evidence="1">The sequence shown here is derived from an EMBL/GenBank/DDBJ whole genome shotgun (WGS) entry which is preliminary data.</text>
</comment>
<accession>A0ACB6QKE7</accession>
<keyword evidence="2" id="KW-1185">Reference proteome</keyword>
<evidence type="ECO:0000313" key="2">
    <source>
        <dbReference type="Proteomes" id="UP000799755"/>
    </source>
</evidence>